<evidence type="ECO:0000313" key="3">
    <source>
        <dbReference type="EMBL" id="VDG26972.1"/>
    </source>
</evidence>
<dbReference type="AlphaFoldDB" id="A0A660DUT8"/>
<keyword evidence="4" id="KW-1185">Reference proteome</keyword>
<feature type="signal peptide" evidence="2">
    <location>
        <begin position="1"/>
        <end position="25"/>
    </location>
</feature>
<sequence>MKKRQWVIALVGVLAVGMLSGCGNAAQTSSSTSSKTTKMATSSSASSTDPKLAKDEAILKKAQQLNVDGKYKQSNKQLSSIDLADLSKKGFGALKTEFFALQKSNDKFLLKKHKQSKTASTTKSGTAAASSKTTTPATNHRFDGYSKFVGDYTFYNYDSDRPQSDLSIASDGTVTQNNNDGSAYYGTATIKASSATGILSYDVSTGTNDTKTIHANVEVDVVWDSDNEHETYYGYTSYDGNSVLTDGNTYDGNLVNEVWIK</sequence>
<feature type="region of interest" description="Disordered" evidence="1">
    <location>
        <begin position="26"/>
        <end position="52"/>
    </location>
</feature>
<organism evidence="3 4">
    <name type="scientific">Lactiplantibacillus mudanjiangensis</name>
    <dbReference type="NCBI Taxonomy" id="1296538"/>
    <lineage>
        <taxon>Bacteria</taxon>
        <taxon>Bacillati</taxon>
        <taxon>Bacillota</taxon>
        <taxon>Bacilli</taxon>
        <taxon>Lactobacillales</taxon>
        <taxon>Lactobacillaceae</taxon>
        <taxon>Lactiplantibacillus</taxon>
    </lineage>
</organism>
<feature type="chain" id="PRO_5024941433" description="Lipoprotein" evidence="2">
    <location>
        <begin position="26"/>
        <end position="261"/>
    </location>
</feature>
<name>A0A660DUT8_9LACO</name>
<protein>
    <recommendedName>
        <fullName evidence="5">Lipoprotein</fullName>
    </recommendedName>
</protein>
<feature type="region of interest" description="Disordered" evidence="1">
    <location>
        <begin position="112"/>
        <end position="136"/>
    </location>
</feature>
<gene>
    <name evidence="3" type="ORF">MUDAN_MDHGFNIF_00353</name>
</gene>
<keyword evidence="2" id="KW-0732">Signal</keyword>
<proteinExistence type="predicted"/>
<accession>A0A660DUT8</accession>
<evidence type="ECO:0008006" key="5">
    <source>
        <dbReference type="Google" id="ProtNLM"/>
    </source>
</evidence>
<dbReference type="OrthoDB" id="2328134at2"/>
<feature type="compositionally biased region" description="Low complexity" evidence="1">
    <location>
        <begin position="28"/>
        <end position="48"/>
    </location>
</feature>
<dbReference type="RefSeq" id="WP_130844621.1">
    <property type="nucleotide sequence ID" value="NZ_BJDY01000003.1"/>
</dbReference>
<evidence type="ECO:0000256" key="1">
    <source>
        <dbReference type="SAM" id="MobiDB-lite"/>
    </source>
</evidence>
<evidence type="ECO:0000313" key="4">
    <source>
        <dbReference type="Proteomes" id="UP000289996"/>
    </source>
</evidence>
<reference evidence="3 4" key="1">
    <citation type="submission" date="2018-11" db="EMBL/GenBank/DDBJ databases">
        <authorList>
            <person name="Wuyts S."/>
        </authorList>
    </citation>
    <scope>NUCLEOTIDE SEQUENCE [LARGE SCALE GENOMIC DNA]</scope>
    <source>
        <strain evidence="3">Lactobacillus mudanjiangensis AMBF249</strain>
    </source>
</reference>
<feature type="compositionally biased region" description="Low complexity" evidence="1">
    <location>
        <begin position="117"/>
        <end position="136"/>
    </location>
</feature>
<evidence type="ECO:0000256" key="2">
    <source>
        <dbReference type="SAM" id="SignalP"/>
    </source>
</evidence>
<dbReference type="PROSITE" id="PS51257">
    <property type="entry name" value="PROKAR_LIPOPROTEIN"/>
    <property type="match status" value="1"/>
</dbReference>
<dbReference type="EMBL" id="UYIG01000001">
    <property type="protein sequence ID" value="VDG26972.1"/>
    <property type="molecule type" value="Genomic_DNA"/>
</dbReference>
<dbReference type="Proteomes" id="UP000289996">
    <property type="component" value="Unassembled WGS sequence"/>
</dbReference>